<evidence type="ECO:0000259" key="1">
    <source>
        <dbReference type="PROSITE" id="PS50878"/>
    </source>
</evidence>
<keyword evidence="3" id="KW-1185">Reference proteome</keyword>
<organism evidence="2 3">
    <name type="scientific">Littorina saxatilis</name>
    <dbReference type="NCBI Taxonomy" id="31220"/>
    <lineage>
        <taxon>Eukaryota</taxon>
        <taxon>Metazoa</taxon>
        <taxon>Spiralia</taxon>
        <taxon>Lophotrochozoa</taxon>
        <taxon>Mollusca</taxon>
        <taxon>Gastropoda</taxon>
        <taxon>Caenogastropoda</taxon>
        <taxon>Littorinimorpha</taxon>
        <taxon>Littorinoidea</taxon>
        <taxon>Littorinidae</taxon>
        <taxon>Littorina</taxon>
    </lineage>
</organism>
<proteinExistence type="predicted"/>
<dbReference type="Pfam" id="PF00078">
    <property type="entry name" value="RVT_1"/>
    <property type="match status" value="1"/>
</dbReference>
<evidence type="ECO:0000313" key="3">
    <source>
        <dbReference type="Proteomes" id="UP001374579"/>
    </source>
</evidence>
<evidence type="ECO:0000313" key="2">
    <source>
        <dbReference type="EMBL" id="KAK7100270.1"/>
    </source>
</evidence>
<dbReference type="EMBL" id="JBAMIC010000011">
    <property type="protein sequence ID" value="KAK7100270.1"/>
    <property type="molecule type" value="Genomic_DNA"/>
</dbReference>
<reference evidence="2 3" key="1">
    <citation type="submission" date="2024-02" db="EMBL/GenBank/DDBJ databases">
        <title>Chromosome-scale genome assembly of the rough periwinkle Littorina saxatilis.</title>
        <authorList>
            <person name="De Jode A."/>
            <person name="Faria R."/>
            <person name="Formenti G."/>
            <person name="Sims Y."/>
            <person name="Smith T.P."/>
            <person name="Tracey A."/>
            <person name="Wood J.M.D."/>
            <person name="Zagrodzka Z.B."/>
            <person name="Johannesson K."/>
            <person name="Butlin R.K."/>
            <person name="Leder E.H."/>
        </authorList>
    </citation>
    <scope>NUCLEOTIDE SEQUENCE [LARGE SCALE GENOMIC DNA]</scope>
    <source>
        <strain evidence="2">Snail1</strain>
        <tissue evidence="2">Muscle</tissue>
    </source>
</reference>
<comment type="caution">
    <text evidence="2">The sequence shown here is derived from an EMBL/GenBank/DDBJ whole genome shotgun (WGS) entry which is preliminary data.</text>
</comment>
<dbReference type="InterPro" id="IPR000477">
    <property type="entry name" value="RT_dom"/>
</dbReference>
<dbReference type="Proteomes" id="UP001374579">
    <property type="component" value="Unassembled WGS sequence"/>
</dbReference>
<accession>A0AAN9BB00</accession>
<protein>
    <recommendedName>
        <fullName evidence="1">Reverse transcriptase domain-containing protein</fullName>
    </recommendedName>
</protein>
<feature type="domain" description="Reverse transcriptase" evidence="1">
    <location>
        <begin position="1"/>
        <end position="99"/>
    </location>
</feature>
<gene>
    <name evidence="2" type="ORF">V1264_023251</name>
</gene>
<name>A0AAN9BB00_9CAEN</name>
<dbReference type="PANTHER" id="PTHR47027">
    <property type="entry name" value="REVERSE TRANSCRIPTASE DOMAIN-CONTAINING PROTEIN"/>
    <property type="match status" value="1"/>
</dbReference>
<sequence>MRHYGIPEKFISLIRGTYQDMKCRVAHAGQLSDSFEVKTGVRQGCILSPFLFLLAIDWIMKTTTAGRRNGIQWTLFDQLEDLDFADDLALLSHNHAQMQ</sequence>
<dbReference type="AlphaFoldDB" id="A0AAN9BB00"/>
<dbReference type="PROSITE" id="PS50878">
    <property type="entry name" value="RT_POL"/>
    <property type="match status" value="1"/>
</dbReference>
<dbReference type="PANTHER" id="PTHR47027:SF25">
    <property type="entry name" value="REVERSE TRANSCRIPTASE DOMAIN-CONTAINING PROTEIN"/>
    <property type="match status" value="1"/>
</dbReference>